<feature type="transmembrane region" description="Helical" evidence="13">
    <location>
        <begin position="412"/>
        <end position="430"/>
    </location>
</feature>
<dbReference type="GO" id="GO:0004144">
    <property type="term" value="F:diacylglycerol O-acyltransferase activity"/>
    <property type="evidence" value="ECO:0007669"/>
    <property type="project" value="TreeGrafter"/>
</dbReference>
<name>A0A3N4INW8_ASCIM</name>
<evidence type="ECO:0000256" key="13">
    <source>
        <dbReference type="SAM" id="Phobius"/>
    </source>
</evidence>
<dbReference type="PANTHER" id="PTHR10408">
    <property type="entry name" value="STEROL O-ACYLTRANSFERASE"/>
    <property type="match status" value="1"/>
</dbReference>
<dbReference type="Proteomes" id="UP000275078">
    <property type="component" value="Unassembled WGS sequence"/>
</dbReference>
<keyword evidence="8 11" id="KW-0472">Membrane</keyword>
<keyword evidence="4 11" id="KW-0808">Transferase</keyword>
<evidence type="ECO:0000256" key="11">
    <source>
        <dbReference type="PIRNR" id="PIRNR000439"/>
    </source>
</evidence>
<comment type="pathway">
    <text evidence="2">Lipid metabolism.</text>
</comment>
<keyword evidence="15" id="KW-1185">Reference proteome</keyword>
<accession>A0A3N4INW8</accession>
<sequence length="505" mass="57402">MTTPLALSPNVTISKASGSSYFTLQKEGTITQRPNGIPEQPEPVSQQKKAVVIDPKFVNKYKHIFAIHAQGRPSCLSHDAPKTPSFLGFRNLMILVLVVGNLRLIIENFLKYGVLIRVSSGYFRSQDLKMFLMLYALIPLQLLIAFVTEYFAAVQARRSYEEAKQSDGKKPPKLKAFWYIIGFIHGLNSFFYLAIANYVVYYKIHHPVIGTACEFHAIIVWLKHISYAFTNRDLRDAYLEDSPVPESYASCPYPQNITFPNLWYFWWAPTLVYQPVYPRSGQFRPSFFFKRVAEVIVLSLAMWFLTMQYAVPILQNSVGALNAFNLPIILERLMKLSTVSLVIWLSGFFALFQSGLNALAELIGFGDREFYTDWWNAGSVGTYWSSWNRPVYLFMRRHIYAPLVGRGWSRQAAGFMVFLFSAILHEVAVGVPTHNIIGVAFLGMLFQVPLVSLTAPLEKMRGKGSILGNCIFWISFVLVGQPLGVLLYYFAWEAKYGTLATNKGR</sequence>
<keyword evidence="9 11" id="KW-0012">Acyltransferase</keyword>
<feature type="transmembrane region" description="Helical" evidence="13">
    <location>
        <begin position="436"/>
        <end position="454"/>
    </location>
</feature>
<evidence type="ECO:0000256" key="3">
    <source>
        <dbReference type="ARBA" id="ARBA00009010"/>
    </source>
</evidence>
<feature type="transmembrane region" description="Helical" evidence="13">
    <location>
        <begin position="130"/>
        <end position="155"/>
    </location>
</feature>
<evidence type="ECO:0000256" key="6">
    <source>
        <dbReference type="ARBA" id="ARBA00022824"/>
    </source>
</evidence>
<evidence type="ECO:0000256" key="5">
    <source>
        <dbReference type="ARBA" id="ARBA00022692"/>
    </source>
</evidence>
<comment type="subcellular location">
    <subcellularLocation>
        <location evidence="1 11">Endoplasmic reticulum membrane</location>
        <topology evidence="1 11">Multi-pass membrane protein</topology>
    </subcellularLocation>
</comment>
<dbReference type="InterPro" id="IPR014371">
    <property type="entry name" value="Oat_ACAT_DAG_ARE"/>
</dbReference>
<organism evidence="14 15">
    <name type="scientific">Ascobolus immersus RN42</name>
    <dbReference type="NCBI Taxonomy" id="1160509"/>
    <lineage>
        <taxon>Eukaryota</taxon>
        <taxon>Fungi</taxon>
        <taxon>Dikarya</taxon>
        <taxon>Ascomycota</taxon>
        <taxon>Pezizomycotina</taxon>
        <taxon>Pezizomycetes</taxon>
        <taxon>Pezizales</taxon>
        <taxon>Ascobolaceae</taxon>
        <taxon>Ascobolus</taxon>
    </lineage>
</organism>
<gene>
    <name evidence="14" type="ORF">BJ508DRAFT_301083</name>
</gene>
<feature type="active site" evidence="12">
    <location>
        <position position="425"/>
    </location>
</feature>
<reference evidence="14 15" key="1">
    <citation type="journal article" date="2018" name="Nat. Ecol. Evol.">
        <title>Pezizomycetes genomes reveal the molecular basis of ectomycorrhizal truffle lifestyle.</title>
        <authorList>
            <person name="Murat C."/>
            <person name="Payen T."/>
            <person name="Noel B."/>
            <person name="Kuo A."/>
            <person name="Morin E."/>
            <person name="Chen J."/>
            <person name="Kohler A."/>
            <person name="Krizsan K."/>
            <person name="Balestrini R."/>
            <person name="Da Silva C."/>
            <person name="Montanini B."/>
            <person name="Hainaut M."/>
            <person name="Levati E."/>
            <person name="Barry K.W."/>
            <person name="Belfiori B."/>
            <person name="Cichocki N."/>
            <person name="Clum A."/>
            <person name="Dockter R.B."/>
            <person name="Fauchery L."/>
            <person name="Guy J."/>
            <person name="Iotti M."/>
            <person name="Le Tacon F."/>
            <person name="Lindquist E.A."/>
            <person name="Lipzen A."/>
            <person name="Malagnac F."/>
            <person name="Mello A."/>
            <person name="Molinier V."/>
            <person name="Miyauchi S."/>
            <person name="Poulain J."/>
            <person name="Riccioni C."/>
            <person name="Rubini A."/>
            <person name="Sitrit Y."/>
            <person name="Splivallo R."/>
            <person name="Traeger S."/>
            <person name="Wang M."/>
            <person name="Zifcakova L."/>
            <person name="Wipf D."/>
            <person name="Zambonelli A."/>
            <person name="Paolocci F."/>
            <person name="Nowrousian M."/>
            <person name="Ottonello S."/>
            <person name="Baldrian P."/>
            <person name="Spatafora J.W."/>
            <person name="Henrissat B."/>
            <person name="Nagy L.G."/>
            <person name="Aury J.M."/>
            <person name="Wincker P."/>
            <person name="Grigoriev I.V."/>
            <person name="Bonfante P."/>
            <person name="Martin F.M."/>
        </authorList>
    </citation>
    <scope>NUCLEOTIDE SEQUENCE [LARGE SCALE GENOMIC DNA]</scope>
    <source>
        <strain evidence="14 15">RN42</strain>
    </source>
</reference>
<comment type="function">
    <text evidence="10">Sterol O-acyltransferase that catalyzes the formation of stery esters.</text>
</comment>
<dbReference type="EMBL" id="ML119646">
    <property type="protein sequence ID" value="RPA87862.1"/>
    <property type="molecule type" value="Genomic_DNA"/>
</dbReference>
<feature type="transmembrane region" description="Helical" evidence="13">
    <location>
        <begin position="92"/>
        <end position="110"/>
    </location>
</feature>
<proteinExistence type="inferred from homology"/>
<evidence type="ECO:0000256" key="4">
    <source>
        <dbReference type="ARBA" id="ARBA00022679"/>
    </source>
</evidence>
<dbReference type="InterPro" id="IPR004299">
    <property type="entry name" value="MBOAT_fam"/>
</dbReference>
<evidence type="ECO:0000256" key="1">
    <source>
        <dbReference type="ARBA" id="ARBA00004477"/>
    </source>
</evidence>
<dbReference type="OrthoDB" id="10039049at2759"/>
<protein>
    <recommendedName>
        <fullName evidence="11">O-acyltransferase</fullName>
    </recommendedName>
</protein>
<keyword evidence="7 13" id="KW-1133">Transmembrane helix</keyword>
<feature type="transmembrane region" description="Helical" evidence="13">
    <location>
        <begin position="292"/>
        <end position="313"/>
    </location>
</feature>
<dbReference type="Pfam" id="PF03062">
    <property type="entry name" value="MBOAT"/>
    <property type="match status" value="1"/>
</dbReference>
<evidence type="ECO:0000256" key="10">
    <source>
        <dbReference type="ARBA" id="ARBA00023568"/>
    </source>
</evidence>
<comment type="similarity">
    <text evidence="3 11">Belongs to the membrane-bound acyltransferase family. Sterol o-acyltransferase subfamily.</text>
</comment>
<feature type="transmembrane region" description="Helical" evidence="13">
    <location>
        <begin position="466"/>
        <end position="491"/>
    </location>
</feature>
<evidence type="ECO:0000313" key="15">
    <source>
        <dbReference type="Proteomes" id="UP000275078"/>
    </source>
</evidence>
<evidence type="ECO:0000313" key="14">
    <source>
        <dbReference type="EMBL" id="RPA87862.1"/>
    </source>
</evidence>
<evidence type="ECO:0000256" key="12">
    <source>
        <dbReference type="PIRSR" id="PIRSR000439-1"/>
    </source>
</evidence>
<evidence type="ECO:0000256" key="2">
    <source>
        <dbReference type="ARBA" id="ARBA00005189"/>
    </source>
</evidence>
<evidence type="ECO:0000256" key="7">
    <source>
        <dbReference type="ARBA" id="ARBA00022989"/>
    </source>
</evidence>
<keyword evidence="5 13" id="KW-0812">Transmembrane</keyword>
<feature type="transmembrane region" description="Helical" evidence="13">
    <location>
        <begin position="176"/>
        <end position="198"/>
    </location>
</feature>
<evidence type="ECO:0000256" key="8">
    <source>
        <dbReference type="ARBA" id="ARBA00023136"/>
    </source>
</evidence>
<dbReference type="AlphaFoldDB" id="A0A3N4INW8"/>
<evidence type="ECO:0000256" key="9">
    <source>
        <dbReference type="ARBA" id="ARBA00023315"/>
    </source>
</evidence>
<keyword evidence="6 11" id="KW-0256">Endoplasmic reticulum</keyword>
<dbReference type="GO" id="GO:0005789">
    <property type="term" value="C:endoplasmic reticulum membrane"/>
    <property type="evidence" value="ECO:0007669"/>
    <property type="project" value="UniProtKB-SubCell"/>
</dbReference>
<dbReference type="GO" id="GO:0019432">
    <property type="term" value="P:triglyceride biosynthetic process"/>
    <property type="evidence" value="ECO:0007669"/>
    <property type="project" value="TreeGrafter"/>
</dbReference>
<dbReference type="PIRSF" id="PIRSF000439">
    <property type="entry name" value="Oat_ACAT_DAG_ARE"/>
    <property type="match status" value="1"/>
</dbReference>
<dbReference type="STRING" id="1160509.A0A3N4INW8"/>
<dbReference type="PANTHER" id="PTHR10408:SF7">
    <property type="entry name" value="DIACYLGLYCEROL O-ACYLTRANSFERASE 1"/>
    <property type="match status" value="1"/>
</dbReference>